<keyword evidence="2" id="KW-1185">Reference proteome</keyword>
<dbReference type="Pfam" id="PF12897">
    <property type="entry name" value="Asp_aminotransf"/>
    <property type="match status" value="1"/>
</dbReference>
<dbReference type="InterPro" id="IPR015421">
    <property type="entry name" value="PyrdxlP-dep_Trfase_major"/>
</dbReference>
<keyword evidence="1" id="KW-0808">Transferase</keyword>
<dbReference type="SUPFAM" id="SSF53383">
    <property type="entry name" value="PLP-dependent transferases"/>
    <property type="match status" value="1"/>
</dbReference>
<dbReference type="Proteomes" id="UP000196710">
    <property type="component" value="Chromosome"/>
</dbReference>
<organism evidence="1 2">
    <name type="scientific">Acutalibacter muris</name>
    <dbReference type="NCBI Taxonomy" id="1796620"/>
    <lineage>
        <taxon>Bacteria</taxon>
        <taxon>Bacillati</taxon>
        <taxon>Bacillota</taxon>
        <taxon>Clostridia</taxon>
        <taxon>Eubacteriales</taxon>
        <taxon>Acutalibacteraceae</taxon>
        <taxon>Acutalibacter</taxon>
    </lineage>
</organism>
<dbReference type="InterPro" id="IPR024551">
    <property type="entry name" value="AspAT_Ic"/>
</dbReference>
<protein>
    <submittedName>
        <fullName evidence="1">Aminotransferase</fullName>
    </submittedName>
</protein>
<dbReference type="Gene3D" id="3.40.640.10">
    <property type="entry name" value="Type I PLP-dependent aspartate aminotransferase-like (Major domain)"/>
    <property type="match status" value="1"/>
</dbReference>
<name>A0ABM6L3Y6_9FIRM</name>
<dbReference type="InterPro" id="IPR015422">
    <property type="entry name" value="PyrdxlP-dep_Trfase_small"/>
</dbReference>
<dbReference type="GO" id="GO:0008483">
    <property type="term" value="F:transaminase activity"/>
    <property type="evidence" value="ECO:0007669"/>
    <property type="project" value="UniProtKB-KW"/>
</dbReference>
<dbReference type="EMBL" id="CP021422">
    <property type="protein sequence ID" value="ASB40129.1"/>
    <property type="molecule type" value="Genomic_DNA"/>
</dbReference>
<sequence length="434" mass="47584">MKATAVSTRKMKTMSAGELEAIEQEALRDYEEIKSRGMSLNMSRGIPCVEQLDLALGVLEALHARSEFANSNGDDCRNYGVWNGLLEMREIFSELLGVPADQIILGNNSSLQMMFDTISQGFTHGCGGHTPWCRQGEVKFLCPSPGYDRHFAVTEYFGIKMLPVPMLPTGPDMDMIEELCKDPSVKGCWCVPKYSNPTGVTYSDETVRRFARLHPAAPDFRIMWDNAYCVHDLTDEPAELLNIYDECVKEGTEDQVIIFASTSKISFPGAGVAALASSAKTIASLKGRTTVQTIGSDKLNQLRHVLFLHDADGVKSLMKGHRQILAPKFRIVLDALERELGGLGIARWSNPKGGYFVCLDVLEGCAKRVVGLCREAGVTLTDAGATYPYGNDPHDSNIRIAPSFPPQEELRDAMELLCVAIKLAAAEKLLAGRG</sequence>
<gene>
    <name evidence="1" type="ORF">ADH66_05315</name>
</gene>
<keyword evidence="1" id="KW-0032">Aminotransferase</keyword>
<dbReference type="Gene3D" id="3.90.1150.10">
    <property type="entry name" value="Aspartate Aminotransferase, domain 1"/>
    <property type="match status" value="1"/>
</dbReference>
<dbReference type="PANTHER" id="PTHR43799">
    <property type="entry name" value="AMINOTRANSFERASE, PUTATIVE-RELATED"/>
    <property type="match status" value="1"/>
</dbReference>
<dbReference type="PANTHER" id="PTHR43799:SF1">
    <property type="entry name" value="ASPARTATE AMINOTRANSFERASE"/>
    <property type="match status" value="1"/>
</dbReference>
<reference evidence="2" key="1">
    <citation type="submission" date="2017-05" db="EMBL/GenBank/DDBJ databases">
        <title>Improved OligoMM genomes.</title>
        <authorList>
            <person name="Garzetti D."/>
        </authorList>
    </citation>
    <scope>NUCLEOTIDE SEQUENCE [LARGE SCALE GENOMIC DNA]</scope>
    <source>
        <strain evidence="2">KB18</strain>
    </source>
</reference>
<accession>A0ABM6L3Y6</accession>
<proteinExistence type="predicted"/>
<dbReference type="CDD" id="cd00609">
    <property type="entry name" value="AAT_like"/>
    <property type="match status" value="1"/>
</dbReference>
<evidence type="ECO:0000313" key="2">
    <source>
        <dbReference type="Proteomes" id="UP000196710"/>
    </source>
</evidence>
<dbReference type="InterPro" id="IPR015424">
    <property type="entry name" value="PyrdxlP-dep_Trfase"/>
</dbReference>
<evidence type="ECO:0000313" key="1">
    <source>
        <dbReference type="EMBL" id="ASB40129.1"/>
    </source>
</evidence>
<dbReference type="RefSeq" id="WP_084384223.1">
    <property type="nucleotide sequence ID" value="NZ_CP021422.1"/>
</dbReference>